<feature type="domain" description="DNA/pantothenate metabolism flavoprotein C-terminal" evidence="2">
    <location>
        <begin position="182"/>
        <end position="293"/>
    </location>
</feature>
<evidence type="ECO:0000313" key="3">
    <source>
        <dbReference type="EMBL" id="VDM62365.1"/>
    </source>
</evidence>
<dbReference type="OrthoDB" id="70224at2759"/>
<dbReference type="WBParaSite" id="ACOC_0001077901-mRNA-1">
    <property type="protein sequence ID" value="ACOC_0001077901-mRNA-1"/>
    <property type="gene ID" value="ACOC_0001077901"/>
</dbReference>
<organism evidence="5">
    <name type="scientific">Angiostrongylus costaricensis</name>
    <name type="common">Nematode worm</name>
    <dbReference type="NCBI Taxonomy" id="334426"/>
    <lineage>
        <taxon>Eukaryota</taxon>
        <taxon>Metazoa</taxon>
        <taxon>Ecdysozoa</taxon>
        <taxon>Nematoda</taxon>
        <taxon>Chromadorea</taxon>
        <taxon>Rhabditida</taxon>
        <taxon>Rhabditina</taxon>
        <taxon>Rhabditomorpha</taxon>
        <taxon>Strongyloidea</taxon>
        <taxon>Metastrongylidae</taxon>
        <taxon>Angiostrongylus</taxon>
    </lineage>
</organism>
<evidence type="ECO:0000256" key="1">
    <source>
        <dbReference type="ARBA" id="ARBA00005703"/>
    </source>
</evidence>
<proteinExistence type="inferred from homology"/>
<dbReference type="InterPro" id="IPR007085">
    <property type="entry name" value="DNA/pantothenate-metab_flavo_C"/>
</dbReference>
<evidence type="ECO:0000313" key="4">
    <source>
        <dbReference type="Proteomes" id="UP000267027"/>
    </source>
</evidence>
<dbReference type="AlphaFoldDB" id="A0A0R3PX27"/>
<protein>
    <submittedName>
        <fullName evidence="5">DFP domain-containing protein</fullName>
    </submittedName>
</protein>
<dbReference type="STRING" id="334426.A0A0R3PX27"/>
<sequence>MPQKFQSVATKVQAFLELNKMCPLAFVTVVSYTLRLKHEHLIISNLKLCFSKCYTHHFFLYLFQSGGTKVNLEKNCVRFIDNFSMGTRGAASSEYFLKADYAVIFLHREESLKPFSRNFPHIFDSLRVDGDRVICDLPKIKEAIELTAQYKCRILYVAFSTLESYFFYLDEISRQLAPLKSRALLYLAAAVSDFYIEEEKLPTHKIQSSGGELNLRLSLAPKAIDQIVNKIVPEAYVVSFKLETDESILVPKARAAIEKYGHELVIGNVLQTRKHHVVLVDAQNTENIDLTEVIQCASGIVIMSTEYALKIKLIEQYFLGLNM</sequence>
<dbReference type="SUPFAM" id="SSF102645">
    <property type="entry name" value="CoaB-like"/>
    <property type="match status" value="1"/>
</dbReference>
<dbReference type="OMA" id="NTIRRCN"/>
<dbReference type="EMBL" id="UYYA01004542">
    <property type="protein sequence ID" value="VDM62365.1"/>
    <property type="molecule type" value="Genomic_DNA"/>
</dbReference>
<dbReference type="GO" id="GO:0015937">
    <property type="term" value="P:coenzyme A biosynthetic process"/>
    <property type="evidence" value="ECO:0007669"/>
    <property type="project" value="UniProtKB-ARBA"/>
</dbReference>
<keyword evidence="4" id="KW-1185">Reference proteome</keyword>
<dbReference type="Pfam" id="PF04127">
    <property type="entry name" value="DFP"/>
    <property type="match status" value="1"/>
</dbReference>
<gene>
    <name evidence="3" type="ORF">ACOC_LOCUS10780</name>
</gene>
<comment type="similarity">
    <text evidence="1">Belongs to the PPC synthetase family.</text>
</comment>
<dbReference type="GO" id="GO:0003824">
    <property type="term" value="F:catalytic activity"/>
    <property type="evidence" value="ECO:0007669"/>
    <property type="project" value="UniProtKB-ARBA"/>
</dbReference>
<dbReference type="InterPro" id="IPR035929">
    <property type="entry name" value="CoaB-like_sf"/>
</dbReference>
<evidence type="ECO:0000313" key="5">
    <source>
        <dbReference type="WBParaSite" id="ACOC_0001077901-mRNA-1"/>
    </source>
</evidence>
<dbReference type="Gene3D" id="3.40.50.10300">
    <property type="entry name" value="CoaB-like"/>
    <property type="match status" value="1"/>
</dbReference>
<accession>A0A0R3PX27</accession>
<reference evidence="3 4" key="2">
    <citation type="submission" date="2018-11" db="EMBL/GenBank/DDBJ databases">
        <authorList>
            <consortium name="Pathogen Informatics"/>
        </authorList>
    </citation>
    <scope>NUCLEOTIDE SEQUENCE [LARGE SCALE GENOMIC DNA]</scope>
    <source>
        <strain evidence="3 4">Costa Rica</strain>
    </source>
</reference>
<reference evidence="5" key="1">
    <citation type="submission" date="2017-02" db="UniProtKB">
        <authorList>
            <consortium name="WormBaseParasite"/>
        </authorList>
    </citation>
    <scope>IDENTIFICATION</scope>
</reference>
<dbReference type="PANTHER" id="PTHR12290">
    <property type="entry name" value="CORNICHON-RELATED"/>
    <property type="match status" value="1"/>
</dbReference>
<dbReference type="Proteomes" id="UP000267027">
    <property type="component" value="Unassembled WGS sequence"/>
</dbReference>
<name>A0A0R3PX27_ANGCS</name>
<evidence type="ECO:0000259" key="2">
    <source>
        <dbReference type="Pfam" id="PF04127"/>
    </source>
</evidence>